<dbReference type="SUPFAM" id="SSF55781">
    <property type="entry name" value="GAF domain-like"/>
    <property type="match status" value="1"/>
</dbReference>
<dbReference type="Gene3D" id="3.30.450.40">
    <property type="match status" value="1"/>
</dbReference>
<keyword evidence="5" id="KW-0808">Transferase</keyword>
<dbReference type="PANTHER" id="PTHR43065:SF48">
    <property type="entry name" value="HISTIDINE KINASE"/>
    <property type="match status" value="1"/>
</dbReference>
<evidence type="ECO:0000313" key="11">
    <source>
        <dbReference type="EMBL" id="MBH9552501.1"/>
    </source>
</evidence>
<feature type="transmembrane region" description="Helical" evidence="8">
    <location>
        <begin position="34"/>
        <end position="55"/>
    </location>
</feature>
<dbReference type="InterPro" id="IPR029016">
    <property type="entry name" value="GAF-like_dom_sf"/>
</dbReference>
<dbReference type="Proteomes" id="UP000620139">
    <property type="component" value="Unassembled WGS sequence"/>
</dbReference>
<evidence type="ECO:0000313" key="12">
    <source>
        <dbReference type="Proteomes" id="UP000620139"/>
    </source>
</evidence>
<keyword evidence="8" id="KW-0812">Transmembrane</keyword>
<dbReference type="AlphaFoldDB" id="A0A931NEG8"/>
<reference evidence="11" key="1">
    <citation type="submission" date="2020-12" db="EMBL/GenBank/DDBJ databases">
        <title>The genome sequence of Inhella sp. 4Y17.</title>
        <authorList>
            <person name="Liu Y."/>
        </authorList>
    </citation>
    <scope>NUCLEOTIDE SEQUENCE</scope>
    <source>
        <strain evidence="11">4Y10</strain>
    </source>
</reference>
<keyword evidence="4" id="KW-0597">Phosphoprotein</keyword>
<dbReference type="SMART" id="SM00065">
    <property type="entry name" value="GAF"/>
    <property type="match status" value="1"/>
</dbReference>
<evidence type="ECO:0000259" key="9">
    <source>
        <dbReference type="PROSITE" id="PS50109"/>
    </source>
</evidence>
<dbReference type="CDD" id="cd00082">
    <property type="entry name" value="HisKA"/>
    <property type="match status" value="1"/>
</dbReference>
<comment type="catalytic activity">
    <reaction evidence="1">
        <text>ATP + protein L-histidine = ADP + protein N-phospho-L-histidine.</text>
        <dbReference type="EC" id="2.7.13.3"/>
    </reaction>
</comment>
<dbReference type="EMBL" id="JAEDAL010000002">
    <property type="protein sequence ID" value="MBH9552501.1"/>
    <property type="molecule type" value="Genomic_DNA"/>
</dbReference>
<dbReference type="Pfam" id="PF02518">
    <property type="entry name" value="HATPase_c"/>
    <property type="match status" value="1"/>
</dbReference>
<evidence type="ECO:0000256" key="4">
    <source>
        <dbReference type="ARBA" id="ARBA00022553"/>
    </source>
</evidence>
<dbReference type="InterPro" id="IPR003594">
    <property type="entry name" value="HATPase_dom"/>
</dbReference>
<dbReference type="Gene3D" id="1.10.287.130">
    <property type="match status" value="1"/>
</dbReference>
<evidence type="ECO:0000256" key="6">
    <source>
        <dbReference type="ARBA" id="ARBA00022777"/>
    </source>
</evidence>
<dbReference type="InterPro" id="IPR003018">
    <property type="entry name" value="GAF"/>
</dbReference>
<evidence type="ECO:0000256" key="3">
    <source>
        <dbReference type="ARBA" id="ARBA00012438"/>
    </source>
</evidence>
<evidence type="ECO:0000256" key="1">
    <source>
        <dbReference type="ARBA" id="ARBA00000085"/>
    </source>
</evidence>
<name>A0A931NEG8_9BURK</name>
<dbReference type="InterPro" id="IPR003660">
    <property type="entry name" value="HAMP_dom"/>
</dbReference>
<gene>
    <name evidence="11" type="ORF">I7X43_06500</name>
</gene>
<evidence type="ECO:0000256" key="7">
    <source>
        <dbReference type="SAM" id="Coils"/>
    </source>
</evidence>
<evidence type="ECO:0000256" key="2">
    <source>
        <dbReference type="ARBA" id="ARBA00004370"/>
    </source>
</evidence>
<dbReference type="PROSITE" id="PS50885">
    <property type="entry name" value="HAMP"/>
    <property type="match status" value="1"/>
</dbReference>
<dbReference type="Gene3D" id="3.30.565.10">
    <property type="entry name" value="Histidine kinase-like ATPase, C-terminal domain"/>
    <property type="match status" value="1"/>
</dbReference>
<dbReference type="PROSITE" id="PS50109">
    <property type="entry name" value="HIS_KIN"/>
    <property type="match status" value="1"/>
</dbReference>
<dbReference type="Pfam" id="PF13185">
    <property type="entry name" value="GAF_2"/>
    <property type="match status" value="1"/>
</dbReference>
<dbReference type="RefSeq" id="WP_198100106.1">
    <property type="nucleotide sequence ID" value="NZ_JAEDAL010000002.1"/>
</dbReference>
<dbReference type="PANTHER" id="PTHR43065">
    <property type="entry name" value="SENSOR HISTIDINE KINASE"/>
    <property type="match status" value="1"/>
</dbReference>
<keyword evidence="12" id="KW-1185">Reference proteome</keyword>
<dbReference type="InterPro" id="IPR005467">
    <property type="entry name" value="His_kinase_dom"/>
</dbReference>
<protein>
    <recommendedName>
        <fullName evidence="3">histidine kinase</fullName>
        <ecNumber evidence="3">2.7.13.3</ecNumber>
    </recommendedName>
</protein>
<proteinExistence type="predicted"/>
<dbReference type="InterPro" id="IPR003661">
    <property type="entry name" value="HisK_dim/P_dom"/>
</dbReference>
<feature type="domain" description="HAMP" evidence="10">
    <location>
        <begin position="201"/>
        <end position="256"/>
    </location>
</feature>
<dbReference type="EC" id="2.7.13.3" evidence="3"/>
<keyword evidence="8" id="KW-0472">Membrane</keyword>
<evidence type="ECO:0000256" key="5">
    <source>
        <dbReference type="ARBA" id="ARBA00022679"/>
    </source>
</evidence>
<comment type="subcellular location">
    <subcellularLocation>
        <location evidence="2">Membrane</location>
    </subcellularLocation>
</comment>
<dbReference type="PRINTS" id="PR00344">
    <property type="entry name" value="BCTRLSENSOR"/>
</dbReference>
<keyword evidence="8" id="KW-1133">Transmembrane helix</keyword>
<evidence type="ECO:0000256" key="8">
    <source>
        <dbReference type="SAM" id="Phobius"/>
    </source>
</evidence>
<sequence length="800" mass="88022">MSARPNRGPRWLARRIARPADERLRWPQRLAVRLAIWILVFGLLFSLVAAGIRTWMAWHNQLRAMEAELTLIEVAYQPTLTKAIWEIDRESLMAHLQGALRVDGVGAVRLQLDDPGARSRENVLQLERPGWQRSTLAPHRTVALNYQPNAQGPSTRVGVLQLLGDERTLWSRLQGDALDILITQLTQTLLLAAFLLLLFRREVTDHVTRIAQHLVSLGPDRLHIALKLDRAERADELGQLVAGVNQLQQGLADHLAQKEKIEQELASHRDHLQDLVEARTQALSEANLALAASAKTLQQMGQMGLELTTFLDLQAVCVKLGHFLGQMMDLDAYGVALLVPEGDALEYIHYAEGGEVATPTRLPLSDTRWLTVRAFLAEDELLLFHETEASAAPQLPGLERRPIRSSLLRPLVANGRRIGVICIQSYRLEAFGQREIEILRSTAPYAAIALANAAAYAAAEAAREQAATALKDLGQTQAHLIQSEKLAALGQLVAGVAHEINTPLGAVKASGANIVQALQQVLTQLPLVLTWLDAPQTLLFQRLVEVARATSGLLSSREERERIRSTRQALEQVGLVADQGRAAQLVHLQIHDQFERFLPLLTHEQSTAVLAAALDLVTLARNADHINAAVERVGKIVFALKSYSRMEHGQAAVATDLVANLETVLTIYSGQFKRGVDLRREYGELPPLMCWPDELGQVWTNLIHNALQAMAFKGRLTVRVVRDGDQAMVAFIDTGAGIAPEVLPHIFEPFFTTKPVGEGSGLGLDIVRKIVEKHGGQIAVRSQLGQGTCFEVRLPLPAGA</sequence>
<comment type="caution">
    <text evidence="11">The sequence shown here is derived from an EMBL/GenBank/DDBJ whole genome shotgun (WGS) entry which is preliminary data.</text>
</comment>
<keyword evidence="7" id="KW-0175">Coiled coil</keyword>
<organism evidence="11 12">
    <name type="scientific">Inhella gelatinilytica</name>
    <dbReference type="NCBI Taxonomy" id="2795030"/>
    <lineage>
        <taxon>Bacteria</taxon>
        <taxon>Pseudomonadati</taxon>
        <taxon>Pseudomonadota</taxon>
        <taxon>Betaproteobacteria</taxon>
        <taxon>Burkholderiales</taxon>
        <taxon>Sphaerotilaceae</taxon>
        <taxon>Inhella</taxon>
    </lineage>
</organism>
<dbReference type="SUPFAM" id="SSF55874">
    <property type="entry name" value="ATPase domain of HSP90 chaperone/DNA topoisomerase II/histidine kinase"/>
    <property type="match status" value="1"/>
</dbReference>
<evidence type="ECO:0000259" key="10">
    <source>
        <dbReference type="PROSITE" id="PS50885"/>
    </source>
</evidence>
<dbReference type="InterPro" id="IPR036890">
    <property type="entry name" value="HATPase_C_sf"/>
</dbReference>
<dbReference type="InterPro" id="IPR004358">
    <property type="entry name" value="Sig_transdc_His_kin-like_C"/>
</dbReference>
<feature type="coiled-coil region" evidence="7">
    <location>
        <begin position="244"/>
        <end position="278"/>
    </location>
</feature>
<keyword evidence="6" id="KW-0418">Kinase</keyword>
<dbReference type="InterPro" id="IPR036097">
    <property type="entry name" value="HisK_dim/P_sf"/>
</dbReference>
<dbReference type="SMART" id="SM00387">
    <property type="entry name" value="HATPase_c"/>
    <property type="match status" value="1"/>
</dbReference>
<dbReference type="GO" id="GO:0016020">
    <property type="term" value="C:membrane"/>
    <property type="evidence" value="ECO:0007669"/>
    <property type="project" value="UniProtKB-SubCell"/>
</dbReference>
<dbReference type="SUPFAM" id="SSF47384">
    <property type="entry name" value="Homodimeric domain of signal transducing histidine kinase"/>
    <property type="match status" value="1"/>
</dbReference>
<dbReference type="GO" id="GO:0000155">
    <property type="term" value="F:phosphorelay sensor kinase activity"/>
    <property type="evidence" value="ECO:0007669"/>
    <property type="project" value="InterPro"/>
</dbReference>
<accession>A0A931NEG8</accession>
<feature type="domain" description="Histidine kinase" evidence="9">
    <location>
        <begin position="600"/>
        <end position="798"/>
    </location>
</feature>